<keyword evidence="3" id="KW-0862">Zinc</keyword>
<feature type="compositionally biased region" description="Polar residues" evidence="5">
    <location>
        <begin position="1"/>
        <end position="13"/>
    </location>
</feature>
<feature type="region of interest" description="Disordered" evidence="5">
    <location>
        <begin position="335"/>
        <end position="385"/>
    </location>
</feature>
<feature type="region of interest" description="Disordered" evidence="5">
    <location>
        <begin position="553"/>
        <end position="581"/>
    </location>
</feature>
<dbReference type="PROSITE" id="PS01358">
    <property type="entry name" value="ZF_RANBP2_1"/>
    <property type="match status" value="2"/>
</dbReference>
<evidence type="ECO:0000256" key="1">
    <source>
        <dbReference type="ARBA" id="ARBA00022723"/>
    </source>
</evidence>
<feature type="region of interest" description="Disordered" evidence="5">
    <location>
        <begin position="733"/>
        <end position="779"/>
    </location>
</feature>
<feature type="compositionally biased region" description="Polar residues" evidence="5">
    <location>
        <begin position="650"/>
        <end position="661"/>
    </location>
</feature>
<dbReference type="Proteomes" id="UP001162131">
    <property type="component" value="Unassembled WGS sequence"/>
</dbReference>
<feature type="compositionally biased region" description="Basic and acidic residues" evidence="5">
    <location>
        <begin position="564"/>
        <end position="580"/>
    </location>
</feature>
<dbReference type="InterPro" id="IPR001876">
    <property type="entry name" value="Znf_RanBP2"/>
</dbReference>
<comment type="caution">
    <text evidence="7">The sequence shown here is derived from an EMBL/GenBank/DDBJ whole genome shotgun (WGS) entry which is preliminary data.</text>
</comment>
<reference evidence="7" key="1">
    <citation type="submission" date="2021-09" db="EMBL/GenBank/DDBJ databases">
        <authorList>
            <consortium name="AG Swart"/>
            <person name="Singh M."/>
            <person name="Singh A."/>
            <person name="Seah K."/>
            <person name="Emmerich C."/>
        </authorList>
    </citation>
    <scope>NUCLEOTIDE SEQUENCE</scope>
    <source>
        <strain evidence="7">ATCC30299</strain>
    </source>
</reference>
<evidence type="ECO:0000313" key="8">
    <source>
        <dbReference type="Proteomes" id="UP001162131"/>
    </source>
</evidence>
<dbReference type="AlphaFoldDB" id="A0AAU9JZV6"/>
<feature type="region of interest" description="Disordered" evidence="5">
    <location>
        <begin position="1"/>
        <end position="36"/>
    </location>
</feature>
<feature type="compositionally biased region" description="Polar residues" evidence="5">
    <location>
        <begin position="488"/>
        <end position="510"/>
    </location>
</feature>
<organism evidence="7 8">
    <name type="scientific">Blepharisma stoltei</name>
    <dbReference type="NCBI Taxonomy" id="1481888"/>
    <lineage>
        <taxon>Eukaryota</taxon>
        <taxon>Sar</taxon>
        <taxon>Alveolata</taxon>
        <taxon>Ciliophora</taxon>
        <taxon>Postciliodesmatophora</taxon>
        <taxon>Heterotrichea</taxon>
        <taxon>Heterotrichida</taxon>
        <taxon>Blepharismidae</taxon>
        <taxon>Blepharisma</taxon>
    </lineage>
</organism>
<feature type="compositionally biased region" description="Basic and acidic residues" evidence="5">
    <location>
        <begin position="425"/>
        <end position="453"/>
    </location>
</feature>
<evidence type="ECO:0000256" key="2">
    <source>
        <dbReference type="ARBA" id="ARBA00022771"/>
    </source>
</evidence>
<evidence type="ECO:0000313" key="7">
    <source>
        <dbReference type="EMBL" id="CAG9331001.1"/>
    </source>
</evidence>
<evidence type="ECO:0000256" key="3">
    <source>
        <dbReference type="ARBA" id="ARBA00022833"/>
    </source>
</evidence>
<proteinExistence type="predicted"/>
<sequence length="908" mass="106720">MDNEYRSYSSTSYIKPDDRESKYKYQATEPSKGKPPRFIAGETLEHSAHTSLFQFLFSVDSVLKSLMEREFPASSFLEKLKQLALSFNYSNDAAAILNLSSLLPYMSASLKSLKTSPAEIFLFLIEEFMTLRGFAEHRKPDSFFTLSNEDSPFIVASSLSLRESDSWKSAIEDAIGKRMMPAAFVVEMKWENEPNSEEIARNFKGMPQITQGRDEFEVSSWIGFNGHFYNPACLYSDKWTLYEEFGTNDNLSWLQLAWVAVSRNIRPVMLFFRQKREYKPTSQYIASTDFDKLLRFAQKKDEINRSYEQNFQKREEIERTPEQYYQKREEINKESYQKREEAARPANPLFQKREELNRTADPYYQKKEDYIPYTQEIPPKRDELNKSAEIISQKREEYNLPYKQYTPNRLEQSKVPEYYSTRPSESYKKYDYPPEPKRDEYSRQPDSFRKEPPQDYTAQPESYRQENKYPKSMSIDQSRDRQKIFEKNISTLESPRLSYQESPRSYNQESSPKREAAESTWTCKKCSKEGNSDTFECAGCRTINWDKFYEIKSKAAPKPTSPQKTEDKGRYTIRDKKDDLLSQSQFESRENLYNKPAFPTNENSFSRTFYGDVRENMYSTDSFDRKYNKEELRNKQDVDLRASFQRKSDNTSYNRNASPKSLSALLEGGDPNPDTEYRGRERYKEDQDSSRKRNMSSNGFEDRLSYTSIIKKPESSYNTSTARDEDIYSSRDAGKMRGVSSAAKISTERVKNTETLDRSYGRTVTFGPDPDRPVLKDSVSSKDLAKEYSYKPSELRSKPMEKNDAKWSCQECRTQNSSMFYLCSNCRKPRPKEFDFPSQKSEESLNRWTCIGCKSTNSMYSESCWKCKRPQLKQNLGNEIKVQEDYVEEPRYTFPERGREFNYQSKLR</sequence>
<feature type="domain" description="RanBP2-type" evidence="6">
    <location>
        <begin position="802"/>
        <end position="832"/>
    </location>
</feature>
<keyword evidence="1" id="KW-0479">Metal-binding</keyword>
<accession>A0AAU9JZV6</accession>
<feature type="region of interest" description="Disordered" evidence="5">
    <location>
        <begin position="646"/>
        <end position="699"/>
    </location>
</feature>
<dbReference type="GO" id="GO:0008270">
    <property type="term" value="F:zinc ion binding"/>
    <property type="evidence" value="ECO:0007669"/>
    <property type="project" value="UniProtKB-KW"/>
</dbReference>
<feature type="compositionally biased region" description="Basic and acidic residues" evidence="5">
    <location>
        <begin position="675"/>
        <end position="691"/>
    </location>
</feature>
<feature type="compositionally biased region" description="Basic and acidic residues" evidence="5">
    <location>
        <begin position="477"/>
        <end position="486"/>
    </location>
</feature>
<name>A0AAU9JZV6_9CILI</name>
<evidence type="ECO:0000256" key="4">
    <source>
        <dbReference type="PROSITE-ProRule" id="PRU00322"/>
    </source>
</evidence>
<dbReference type="PROSITE" id="PS50199">
    <property type="entry name" value="ZF_RANBP2_2"/>
    <property type="match status" value="1"/>
</dbReference>
<evidence type="ECO:0000256" key="5">
    <source>
        <dbReference type="SAM" id="MobiDB-lite"/>
    </source>
</evidence>
<feature type="region of interest" description="Disordered" evidence="5">
    <location>
        <begin position="401"/>
        <end position="520"/>
    </location>
</feature>
<protein>
    <recommendedName>
        <fullName evidence="6">RanBP2-type domain-containing protein</fullName>
    </recommendedName>
</protein>
<keyword evidence="8" id="KW-1185">Reference proteome</keyword>
<feature type="compositionally biased region" description="Basic and acidic residues" evidence="5">
    <location>
        <begin position="746"/>
        <end position="760"/>
    </location>
</feature>
<gene>
    <name evidence="7" type="ORF">BSTOLATCC_MIC52407</name>
</gene>
<feature type="compositionally biased region" description="Basic and acidic residues" evidence="5">
    <location>
        <begin position="769"/>
        <end position="779"/>
    </location>
</feature>
<dbReference type="EMBL" id="CAJZBQ010000052">
    <property type="protein sequence ID" value="CAG9331001.1"/>
    <property type="molecule type" value="Genomic_DNA"/>
</dbReference>
<feature type="compositionally biased region" description="Basic and acidic residues" evidence="5">
    <location>
        <begin position="351"/>
        <end position="370"/>
    </location>
</feature>
<evidence type="ECO:0000259" key="6">
    <source>
        <dbReference type="PROSITE" id="PS50199"/>
    </source>
</evidence>
<keyword evidence="2 4" id="KW-0863">Zinc-finger</keyword>